<feature type="compositionally biased region" description="Low complexity" evidence="1">
    <location>
        <begin position="332"/>
        <end position="349"/>
    </location>
</feature>
<feature type="region of interest" description="Disordered" evidence="1">
    <location>
        <begin position="159"/>
        <end position="278"/>
    </location>
</feature>
<proteinExistence type="predicted"/>
<evidence type="ECO:0000313" key="3">
    <source>
        <dbReference type="Proteomes" id="UP001500618"/>
    </source>
</evidence>
<dbReference type="Gene3D" id="1.10.287.1060">
    <property type="entry name" value="ESAT-6-like"/>
    <property type="match status" value="1"/>
</dbReference>
<feature type="compositionally biased region" description="Polar residues" evidence="1">
    <location>
        <begin position="165"/>
        <end position="183"/>
    </location>
</feature>
<feature type="region of interest" description="Disordered" evidence="1">
    <location>
        <begin position="438"/>
        <end position="457"/>
    </location>
</feature>
<dbReference type="EMBL" id="BAAANY010000053">
    <property type="protein sequence ID" value="GAA1722288.1"/>
    <property type="molecule type" value="Genomic_DNA"/>
</dbReference>
<accession>A0ABN2JC45</accession>
<feature type="compositionally biased region" description="Low complexity" evidence="1">
    <location>
        <begin position="218"/>
        <end position="234"/>
    </location>
</feature>
<evidence type="ECO:0008006" key="4">
    <source>
        <dbReference type="Google" id="ProtNLM"/>
    </source>
</evidence>
<evidence type="ECO:0000256" key="1">
    <source>
        <dbReference type="SAM" id="MobiDB-lite"/>
    </source>
</evidence>
<keyword evidence="3" id="KW-1185">Reference proteome</keyword>
<feature type="region of interest" description="Disordered" evidence="1">
    <location>
        <begin position="326"/>
        <end position="423"/>
    </location>
</feature>
<evidence type="ECO:0000313" key="2">
    <source>
        <dbReference type="EMBL" id="GAA1722288.1"/>
    </source>
</evidence>
<feature type="compositionally biased region" description="Gly residues" evidence="1">
    <location>
        <begin position="196"/>
        <end position="217"/>
    </location>
</feature>
<feature type="compositionally biased region" description="Gly residues" evidence="1">
    <location>
        <begin position="362"/>
        <end position="372"/>
    </location>
</feature>
<gene>
    <name evidence="2" type="ORF">GCM10009765_82850</name>
</gene>
<dbReference type="Proteomes" id="UP001500618">
    <property type="component" value="Unassembled WGS sequence"/>
</dbReference>
<dbReference type="RefSeq" id="WP_344315460.1">
    <property type="nucleotide sequence ID" value="NZ_BAAANY010000053.1"/>
</dbReference>
<name>A0ABN2JC45_9ACTN</name>
<feature type="compositionally biased region" description="Pro residues" evidence="1">
    <location>
        <begin position="255"/>
        <end position="278"/>
    </location>
</feature>
<sequence length="457" mass="44899">MAGNYMQMPLIQLIQVAAHASQSSQSIGQAATAWRQAESGIKNASSSLKSTSTALHAEWQDPAGGNFASAANSDASDMDKWAQAMDTVPDGMIRMVNLISQTQNTVMQAYQQAAQGGALALELALAKPNPVAGQAVQTLANQLEQAGQAIGQQIAAAPPARFPNGASSNQSGGPAANAASTSPGGQQGGAQQDAGQQGGAQQGGAQQGGAQQGGAQQGGDQQAQGGDQQGQDPSAGGGMPTTDDPSLQGDTSTPTLPPPTITPPNPVPLPNNPTTLPPFMPLGGLGKGLGGGGGPIGGGGGGVGGGGGGPKNIAVAASPFKATTAPTVGSAPTLSQSGTGGLSSPTTGVGSAGGIPPMMPMQGGGAGGGLKSGNGPRAITGRGPKPTSRVPGLPRSLQGKAGSVDRNAFPAPAKPTRRQRAEDVPTLQLLDEEMWQVDETPAAGNEAAPAPVRRVIY</sequence>
<protein>
    <recommendedName>
        <fullName evidence="4">PPE domain-containing protein</fullName>
    </recommendedName>
</protein>
<reference evidence="2 3" key="1">
    <citation type="journal article" date="2019" name="Int. J. Syst. Evol. Microbiol.">
        <title>The Global Catalogue of Microorganisms (GCM) 10K type strain sequencing project: providing services to taxonomists for standard genome sequencing and annotation.</title>
        <authorList>
            <consortium name="The Broad Institute Genomics Platform"/>
            <consortium name="The Broad Institute Genome Sequencing Center for Infectious Disease"/>
            <person name="Wu L."/>
            <person name="Ma J."/>
        </authorList>
    </citation>
    <scope>NUCLEOTIDE SEQUENCE [LARGE SCALE GENOMIC DNA]</scope>
    <source>
        <strain evidence="2 3">JCM 14718</strain>
    </source>
</reference>
<comment type="caution">
    <text evidence="2">The sequence shown here is derived from an EMBL/GenBank/DDBJ whole genome shotgun (WGS) entry which is preliminary data.</text>
</comment>
<feature type="compositionally biased region" description="Polar residues" evidence="1">
    <location>
        <begin position="243"/>
        <end position="252"/>
    </location>
</feature>
<organism evidence="2 3">
    <name type="scientific">Fodinicola feengrottensis</name>
    <dbReference type="NCBI Taxonomy" id="435914"/>
    <lineage>
        <taxon>Bacteria</taxon>
        <taxon>Bacillati</taxon>
        <taxon>Actinomycetota</taxon>
        <taxon>Actinomycetes</taxon>
        <taxon>Mycobacteriales</taxon>
        <taxon>Fodinicola</taxon>
    </lineage>
</organism>